<accession>A0AAE1EJV6</accession>
<evidence type="ECO:0000313" key="1">
    <source>
        <dbReference type="EMBL" id="KAK3853335.1"/>
    </source>
</evidence>
<dbReference type="Proteomes" id="UP001286313">
    <property type="component" value="Unassembled WGS sequence"/>
</dbReference>
<comment type="caution">
    <text evidence="1">The sequence shown here is derived from an EMBL/GenBank/DDBJ whole genome shotgun (WGS) entry which is preliminary data.</text>
</comment>
<keyword evidence="2" id="KW-1185">Reference proteome</keyword>
<protein>
    <submittedName>
        <fullName evidence="1">Uncharacterized protein</fullName>
    </submittedName>
</protein>
<reference evidence="1" key="1">
    <citation type="submission" date="2023-10" db="EMBL/GenBank/DDBJ databases">
        <title>Genome assemblies of two species of porcelain crab, Petrolisthes cinctipes and Petrolisthes manimaculis (Anomura: Porcellanidae).</title>
        <authorList>
            <person name="Angst P."/>
        </authorList>
    </citation>
    <scope>NUCLEOTIDE SEQUENCE</scope>
    <source>
        <strain evidence="1">PB745_01</strain>
        <tissue evidence="1">Gill</tissue>
    </source>
</reference>
<evidence type="ECO:0000313" key="2">
    <source>
        <dbReference type="Proteomes" id="UP001286313"/>
    </source>
</evidence>
<gene>
    <name evidence="1" type="ORF">Pcinc_040117</name>
</gene>
<sequence length="67" mass="7191">MVNEIPTLVGCDVKLSCICITVQFSGNSHLTRLVAGPWDGLLEAAPWDVLVEAAPWDLLSDTVSPEP</sequence>
<proteinExistence type="predicted"/>
<name>A0AAE1EJV6_PETCI</name>
<organism evidence="1 2">
    <name type="scientific">Petrolisthes cinctipes</name>
    <name type="common">Flat porcelain crab</name>
    <dbReference type="NCBI Taxonomy" id="88211"/>
    <lineage>
        <taxon>Eukaryota</taxon>
        <taxon>Metazoa</taxon>
        <taxon>Ecdysozoa</taxon>
        <taxon>Arthropoda</taxon>
        <taxon>Crustacea</taxon>
        <taxon>Multicrustacea</taxon>
        <taxon>Malacostraca</taxon>
        <taxon>Eumalacostraca</taxon>
        <taxon>Eucarida</taxon>
        <taxon>Decapoda</taxon>
        <taxon>Pleocyemata</taxon>
        <taxon>Anomura</taxon>
        <taxon>Galatheoidea</taxon>
        <taxon>Porcellanidae</taxon>
        <taxon>Petrolisthes</taxon>
    </lineage>
</organism>
<dbReference type="AlphaFoldDB" id="A0AAE1EJV6"/>
<dbReference type="EMBL" id="JAWQEG010006999">
    <property type="protein sequence ID" value="KAK3853335.1"/>
    <property type="molecule type" value="Genomic_DNA"/>
</dbReference>